<comment type="cofactor">
    <cofactor evidence="6">
        <name>Zn(2+)</name>
        <dbReference type="ChEBI" id="CHEBI:29105"/>
    </cofactor>
    <text evidence="6">Binds 1 zinc ion per subunit.</text>
</comment>
<keyword evidence="3 6" id="KW-0378">Hydrolase</keyword>
<dbReference type="AlphaFoldDB" id="A0A1G1L123"/>
<evidence type="ECO:0000313" key="9">
    <source>
        <dbReference type="Proteomes" id="UP000178187"/>
    </source>
</evidence>
<evidence type="ECO:0000256" key="5">
    <source>
        <dbReference type="ARBA" id="ARBA00023049"/>
    </source>
</evidence>
<dbReference type="GO" id="GO:0016020">
    <property type="term" value="C:membrane"/>
    <property type="evidence" value="ECO:0007669"/>
    <property type="project" value="TreeGrafter"/>
</dbReference>
<dbReference type="InterPro" id="IPR051156">
    <property type="entry name" value="Mito/Outer_Membr_Metalloprot"/>
</dbReference>
<dbReference type="PROSITE" id="PS51257">
    <property type="entry name" value="PROKAR_LIPOPROTEIN"/>
    <property type="match status" value="1"/>
</dbReference>
<evidence type="ECO:0000256" key="6">
    <source>
        <dbReference type="RuleBase" id="RU003983"/>
    </source>
</evidence>
<dbReference type="Pfam" id="PF01435">
    <property type="entry name" value="Peptidase_M48"/>
    <property type="match status" value="1"/>
</dbReference>
<evidence type="ECO:0000313" key="8">
    <source>
        <dbReference type="EMBL" id="OGW98853.1"/>
    </source>
</evidence>
<dbReference type="CDD" id="cd07333">
    <property type="entry name" value="M48C_bepA_like"/>
    <property type="match status" value="1"/>
</dbReference>
<sequence length="251" mass="27663">MKRHYFILIFFLFTGCAALNPWIENVNIIPIPYEIQAGQEMAKTIIKETPLSTDSALNAKVAAIGNRLVATLPKKDFNYAFYAVQNKEPNAFTTPGGKIYVQTGLIQFSGNENELAGVLAHELGHAYNRHPSKAMTRTYGVEALTNLILNKNQSQLKNIALSVAKTGILTKYSRNEEREADEFAFNILQKAGYPTTGLVSFLEKIEKLQTTAGGPTWLATHPPTPERIARLKALEANQKPGSITTAQGSRL</sequence>
<evidence type="ECO:0000256" key="3">
    <source>
        <dbReference type="ARBA" id="ARBA00022801"/>
    </source>
</evidence>
<keyword evidence="4 6" id="KW-0862">Zinc</keyword>
<proteinExistence type="inferred from homology"/>
<comment type="similarity">
    <text evidence="6">Belongs to the peptidase M48 family.</text>
</comment>
<keyword evidence="1 6" id="KW-0645">Protease</keyword>
<keyword evidence="2" id="KW-0479">Metal-binding</keyword>
<accession>A0A1G1L123</accession>
<dbReference type="EMBL" id="MHFR01000023">
    <property type="protein sequence ID" value="OGW98853.1"/>
    <property type="molecule type" value="Genomic_DNA"/>
</dbReference>
<comment type="caution">
    <text evidence="8">The sequence shown here is derived from an EMBL/GenBank/DDBJ whole genome shotgun (WGS) entry which is preliminary data.</text>
</comment>
<feature type="domain" description="Peptidase M48" evidence="7">
    <location>
        <begin position="57"/>
        <end position="234"/>
    </location>
</feature>
<dbReference type="Proteomes" id="UP000178187">
    <property type="component" value="Unassembled WGS sequence"/>
</dbReference>
<dbReference type="GO" id="GO:0051603">
    <property type="term" value="P:proteolysis involved in protein catabolic process"/>
    <property type="evidence" value="ECO:0007669"/>
    <property type="project" value="TreeGrafter"/>
</dbReference>
<gene>
    <name evidence="8" type="ORF">A3G33_09865</name>
</gene>
<dbReference type="GO" id="GO:0046872">
    <property type="term" value="F:metal ion binding"/>
    <property type="evidence" value="ECO:0007669"/>
    <property type="project" value="UniProtKB-KW"/>
</dbReference>
<dbReference type="InterPro" id="IPR001915">
    <property type="entry name" value="Peptidase_M48"/>
</dbReference>
<organism evidence="8 9">
    <name type="scientific">Candidatus Danuiimicrobium aquiferis</name>
    <dbReference type="NCBI Taxonomy" id="1801832"/>
    <lineage>
        <taxon>Bacteria</taxon>
        <taxon>Pseudomonadati</taxon>
        <taxon>Candidatus Omnitrophota</taxon>
        <taxon>Candidatus Danuiimicrobium</taxon>
    </lineage>
</organism>
<evidence type="ECO:0000256" key="2">
    <source>
        <dbReference type="ARBA" id="ARBA00022723"/>
    </source>
</evidence>
<keyword evidence="5 6" id="KW-0482">Metalloprotease</keyword>
<reference evidence="8 9" key="1">
    <citation type="journal article" date="2016" name="Nat. Commun.">
        <title>Thousands of microbial genomes shed light on interconnected biogeochemical processes in an aquifer system.</title>
        <authorList>
            <person name="Anantharaman K."/>
            <person name="Brown C.T."/>
            <person name="Hug L.A."/>
            <person name="Sharon I."/>
            <person name="Castelle C.J."/>
            <person name="Probst A.J."/>
            <person name="Thomas B.C."/>
            <person name="Singh A."/>
            <person name="Wilkins M.J."/>
            <person name="Karaoz U."/>
            <person name="Brodie E.L."/>
            <person name="Williams K.H."/>
            <person name="Hubbard S.S."/>
            <person name="Banfield J.F."/>
        </authorList>
    </citation>
    <scope>NUCLEOTIDE SEQUENCE [LARGE SCALE GENOMIC DNA]</scope>
</reference>
<evidence type="ECO:0000256" key="4">
    <source>
        <dbReference type="ARBA" id="ARBA00022833"/>
    </source>
</evidence>
<dbReference type="Gene3D" id="3.30.2010.10">
    <property type="entry name" value="Metalloproteases ('zincins'), catalytic domain"/>
    <property type="match status" value="1"/>
</dbReference>
<name>A0A1G1L123_9BACT</name>
<evidence type="ECO:0000256" key="1">
    <source>
        <dbReference type="ARBA" id="ARBA00022670"/>
    </source>
</evidence>
<dbReference type="GO" id="GO:0004222">
    <property type="term" value="F:metalloendopeptidase activity"/>
    <property type="evidence" value="ECO:0007669"/>
    <property type="project" value="InterPro"/>
</dbReference>
<dbReference type="PANTHER" id="PTHR22726">
    <property type="entry name" value="METALLOENDOPEPTIDASE OMA1"/>
    <property type="match status" value="1"/>
</dbReference>
<protein>
    <recommendedName>
        <fullName evidence="7">Peptidase M48 domain-containing protein</fullName>
    </recommendedName>
</protein>
<evidence type="ECO:0000259" key="7">
    <source>
        <dbReference type="Pfam" id="PF01435"/>
    </source>
</evidence>
<dbReference type="PANTHER" id="PTHR22726:SF1">
    <property type="entry name" value="METALLOENDOPEPTIDASE OMA1, MITOCHONDRIAL"/>
    <property type="match status" value="1"/>
</dbReference>